<name>A0ABU8TT75_9HYPH</name>
<accession>A0ABU8TT75</accession>
<comment type="caution">
    <text evidence="1">The sequence shown here is derived from an EMBL/GenBank/DDBJ whole genome shotgun (WGS) entry which is preliminary data.</text>
</comment>
<evidence type="ECO:0008006" key="3">
    <source>
        <dbReference type="Google" id="ProtNLM"/>
    </source>
</evidence>
<sequence>MPKGKFGLERLFETTRHSCLFLNDTSNGWYLGLNAKIDALVSSAVAETTSEQVIYYGSSMGGYGALVTGLARKDGDIHAFGPELRPGRPGFQSTAYGLSADDTELFQFSCISSPSPHAVHLYFGCFDAVDAANAVFAAEDLSWANIHLLRSSHASHDHLYSLNIIRRIIRTFNRDPSAELRSKSLIAGAARDNLRRFGALGEALSSGIDVDPTEIADLPDYPSNPGNPGNPGMMRLAAEAHAARGDTTSALREMQAAQDMIQNDPVLMTLPKRWRKEFPLRRVHWLLGGGREDEARELLAETCRQFPVDDTIRFLAMKLGLKLDG</sequence>
<dbReference type="EMBL" id="JBAKIA010000026">
    <property type="protein sequence ID" value="MEJ8476760.1"/>
    <property type="molecule type" value="Genomic_DNA"/>
</dbReference>
<gene>
    <name evidence="1" type="ORF">V6575_21985</name>
</gene>
<evidence type="ECO:0000313" key="1">
    <source>
        <dbReference type="EMBL" id="MEJ8476760.1"/>
    </source>
</evidence>
<protein>
    <recommendedName>
        <fullName evidence="3">Tetratricopeptide repeat protein</fullName>
    </recommendedName>
</protein>
<proteinExistence type="predicted"/>
<dbReference type="RefSeq" id="WP_340277516.1">
    <property type="nucleotide sequence ID" value="NZ_JBAKIA010000026.1"/>
</dbReference>
<organism evidence="1 2">
    <name type="scientific">Roseibium algae</name>
    <dbReference type="NCBI Taxonomy" id="3123038"/>
    <lineage>
        <taxon>Bacteria</taxon>
        <taxon>Pseudomonadati</taxon>
        <taxon>Pseudomonadota</taxon>
        <taxon>Alphaproteobacteria</taxon>
        <taxon>Hyphomicrobiales</taxon>
        <taxon>Stappiaceae</taxon>
        <taxon>Roseibium</taxon>
    </lineage>
</organism>
<evidence type="ECO:0000313" key="2">
    <source>
        <dbReference type="Proteomes" id="UP001385499"/>
    </source>
</evidence>
<keyword evidence="2" id="KW-1185">Reference proteome</keyword>
<reference evidence="1 2" key="1">
    <citation type="submission" date="2024-02" db="EMBL/GenBank/DDBJ databases">
        <title>Roseibium algae sp. nov., isolated from marine alga (Grateloupia sp.), showing potential in myo-inositol conversion.</title>
        <authorList>
            <person name="Wang Y."/>
        </authorList>
    </citation>
    <scope>NUCLEOTIDE SEQUENCE [LARGE SCALE GENOMIC DNA]</scope>
    <source>
        <strain evidence="1 2">H3510</strain>
    </source>
</reference>
<dbReference type="Proteomes" id="UP001385499">
    <property type="component" value="Unassembled WGS sequence"/>
</dbReference>